<organism evidence="1">
    <name type="scientific">Acinetobacter baumannii</name>
    <dbReference type="NCBI Taxonomy" id="470"/>
    <lineage>
        <taxon>Bacteria</taxon>
        <taxon>Pseudomonadati</taxon>
        <taxon>Pseudomonadota</taxon>
        <taxon>Gammaproteobacteria</taxon>
        <taxon>Moraxellales</taxon>
        <taxon>Moraxellaceae</taxon>
        <taxon>Acinetobacter</taxon>
        <taxon>Acinetobacter calcoaceticus/baumannii complex</taxon>
    </lineage>
</organism>
<protein>
    <submittedName>
        <fullName evidence="1">Uncharacterized protein</fullName>
    </submittedName>
</protein>
<evidence type="ECO:0000313" key="1">
    <source>
        <dbReference type="EMBL" id="BCB01370.1"/>
    </source>
</evidence>
<accession>A0A6F8TLV7</accession>
<reference evidence="1" key="1">
    <citation type="submission" date="2020-03" db="EMBL/GenBank/DDBJ databases">
        <title>Complete genome sequence of Acinetobacter baumannii ATCC19606T, which is a model strain for tolerization of antimicrobial agents.</title>
        <authorList>
            <person name="Tsubouchi T."/>
            <person name="Suzuki M."/>
            <person name="Niki M."/>
            <person name="Oinuma K."/>
            <person name="Niki M."/>
            <person name="Shibayama K."/>
            <person name="Kakeya H."/>
            <person name="Kaneko Y."/>
        </authorList>
    </citation>
    <scope>NUCLEOTIDE SEQUENCE</scope>
    <source>
        <strain evidence="1">ATCC19606</strain>
    </source>
</reference>
<name>A0A6F8TLV7_ACIBA</name>
<sequence length="62" mass="7200">MFVALSKRNLLDKVRNPKEFLKFYSDFKVNNAYFAIQNNSQAGNLFNSKFLVRGCLLCGMFQ</sequence>
<dbReference type="AlphaFoldDB" id="A0A6F8TLV7"/>
<gene>
    <name evidence="1" type="ORF">ATCC19606_37050</name>
</gene>
<proteinExistence type="predicted"/>
<dbReference type="EMBL" id="AP022836">
    <property type="protein sequence ID" value="BCB01370.1"/>
    <property type="molecule type" value="Genomic_DNA"/>
</dbReference>